<evidence type="ECO:0000256" key="2">
    <source>
        <dbReference type="ARBA" id="ARBA00022741"/>
    </source>
</evidence>
<evidence type="ECO:0000256" key="10">
    <source>
        <dbReference type="HAMAP-Rule" id="MF_01453"/>
    </source>
</evidence>
<reference evidence="14" key="1">
    <citation type="submission" date="2014-05" db="EMBL/GenBank/DDBJ databases">
        <title>Whole genome sequencing of Lactobacillus casei NRIC0644.</title>
        <authorList>
            <person name="Atarashi H."/>
            <person name="Yoshida Y."/>
            <person name="Fujimura S."/>
            <person name="Tanaka N."/>
            <person name="Shiwa Y."/>
            <person name="Yoshikawa H."/>
            <person name="Okada S."/>
            <person name="Nakagawa J."/>
        </authorList>
    </citation>
    <scope>NUCLEOTIDE SEQUENCE [LARGE SCALE GENOMIC DNA]</scope>
    <source>
        <strain evidence="14">NRIC0644</strain>
    </source>
</reference>
<evidence type="ECO:0000256" key="7">
    <source>
        <dbReference type="ARBA" id="ARBA00022840"/>
    </source>
</evidence>
<dbReference type="Pfam" id="PF12705">
    <property type="entry name" value="PDDEXK_1"/>
    <property type="match status" value="1"/>
</dbReference>
<dbReference type="SUPFAM" id="SSF52540">
    <property type="entry name" value="P-loop containing nucleoside triphosphate hydrolases"/>
    <property type="match status" value="1"/>
</dbReference>
<comment type="subunit">
    <text evidence="10">Heterodimer of AddA and RexB.</text>
</comment>
<dbReference type="PANTHER" id="PTHR30591">
    <property type="entry name" value="RECBCD ENZYME SUBUNIT RECC"/>
    <property type="match status" value="1"/>
</dbReference>
<keyword evidence="6 10" id="KW-0269">Exonuclease</keyword>
<dbReference type="GO" id="GO:0016817">
    <property type="term" value="F:hydrolase activity, acting on acid anhydrides"/>
    <property type="evidence" value="ECO:0007669"/>
    <property type="project" value="InterPro"/>
</dbReference>
<proteinExistence type="inferred from homology"/>
<keyword evidence="3 10" id="KW-0227">DNA damage</keyword>
<evidence type="ECO:0000313" key="14">
    <source>
        <dbReference type="Proteomes" id="UP000032552"/>
    </source>
</evidence>
<dbReference type="EC" id="3.1.-.-" evidence="10"/>
<comment type="caution">
    <text evidence="10">Lacks conserved residue(s) required for the propagation of feature annotation.</text>
</comment>
<dbReference type="InterPro" id="IPR038726">
    <property type="entry name" value="PDDEXK_AddAB-type"/>
</dbReference>
<dbReference type="Gene3D" id="3.90.320.10">
    <property type="match status" value="1"/>
</dbReference>
<keyword evidence="1 10" id="KW-0540">Nuclease</keyword>
<comment type="function">
    <text evidence="10">The heterodimer acts as both an ATP-dependent DNA helicase and an ATP-dependent, dual-direction single-stranded exonuclease. Recognizes the chi site generating a DNA molecule suitable for the initiation of homologous recombination. This subunit has 5' -&gt; 3' nuclease activity but not helicase activity.</text>
</comment>
<sequence>MGLQFILGDATTDHAGTMATMVQANLQADSQNQIFYLVPNHIKFEAEVDLLKRLRAQAASVNGVYAQNRVQVLSFSRLAWYFLKNTALYQQPRLDRASNTMLVAKILGESKEELTIYAGEAHNTGFVTQLADQLSELVTGRITAEDLNTTVAALTPGDRHRAKLRDLGIILDHYEAEIGPYATNASLLSGLQQVMRNQDLSHTFIYLNDFNVFSASETGLVETMIETAAEVTVSLVLDKPYPAAPPVAPNLFLPAGRLYHRLYQKAKTMKVPIRLDRFAKPRPLSEGMKHLADWWQTSTNLQPQAPAQTAQNKEVELAVATDPYHELRTVARQIYQAVRQGARYRDFLILARRLDPYAAVIPAIFEEFNIPQFTDLERPMKDHPLVVLIESLFAIQDHDYQYQDVMRLLHTELLLPENMDIAAFRDALDTTDNHLVRTGITGKKRWTQTDPWRYFQRNPNADDSQLDPEADKTAQINAIKTLVADTVPQLLRQWQTAKTGREAAASLYQWLQTTGVIDQLNVWRQTANADGDLSRSQANEQAWDTFTQLLNDYATILGEADFNRDQFRELLAAGFASATYTQIPSTLDSVVISETGLVRLAKAKHVYVIGATNTAMPDVPNDSGVLNSEERQLLAAQLPDDRFLPEQGPTTTLGDPFINYLGFMAASEKLTLSYPMQNTQENSENQASPYFRQLAQALQLTPATWAPAGLGTSLKAVLGSPRAMLSDFVRAAGEAQHQKLPLSRSWQGVLASLKQTTLAPLAQKLAGSLTYQNDPGRLDPTLAVQLYGRDMNVSVSRLETYYRNQFEYFLKYGLLLQPRPEFELSPADTGSLFHAVLDQYLTQLRDAGQTLADVTAADVAAAVPPLVAAITKRPGYEILGSTHRMAYLTSRLSRLLIQVLTNMRQQQRRTGFRPMRTELQFGRIGDTRGLPGLSWPLPHGGRVNVRGKIDRLDVYRESDAQRFMVVDYKSTQHRFDDSDAYYGIALQMLTYVEAMANVPADPPFVPAGALYFHLQDPKFKFSTDLDLDIDRLKAFKYLGFLVAKDGADLAAVDKTISAETGGRSMMVPLGFKKDGAFNYNQSNILTPEDLSAYLLHNQALIIDAASRILAGDIALAPFQYGQESTVISNSDYQSIMLFDPATGFDHYNHVPKLKRKEVLGRVTTDPTQIPHHRQEDSQA</sequence>
<dbReference type="GO" id="GO:0008409">
    <property type="term" value="F:5'-3' exonuclease activity"/>
    <property type="evidence" value="ECO:0007669"/>
    <property type="project" value="UniProtKB-UniRule"/>
</dbReference>
<dbReference type="InterPro" id="IPR014141">
    <property type="entry name" value="DNA_helicase_suRexB"/>
</dbReference>
<comment type="miscellaneous">
    <text evidence="10">Despite having helicase-like domains, this subunit does not have helicase activity.</text>
</comment>
<dbReference type="Gene3D" id="3.40.50.300">
    <property type="entry name" value="P-loop containing nucleotide triphosphate hydrolases"/>
    <property type="match status" value="3"/>
</dbReference>
<dbReference type="InterPro" id="IPR027417">
    <property type="entry name" value="P-loop_NTPase"/>
</dbReference>
<evidence type="ECO:0000256" key="1">
    <source>
        <dbReference type="ARBA" id="ARBA00022722"/>
    </source>
</evidence>
<evidence type="ECO:0000256" key="5">
    <source>
        <dbReference type="ARBA" id="ARBA00022806"/>
    </source>
</evidence>
<keyword evidence="7 10" id="KW-0067">ATP-binding</keyword>
<evidence type="ECO:0000256" key="6">
    <source>
        <dbReference type="ARBA" id="ARBA00022839"/>
    </source>
</evidence>
<evidence type="ECO:0000259" key="11">
    <source>
        <dbReference type="Pfam" id="PF12705"/>
    </source>
</evidence>
<keyword evidence="2 10" id="KW-0547">Nucleotide-binding</keyword>
<dbReference type="GO" id="GO:0000724">
    <property type="term" value="P:double-strand break repair via homologous recombination"/>
    <property type="evidence" value="ECO:0007669"/>
    <property type="project" value="UniProtKB-UniRule"/>
</dbReference>
<evidence type="ECO:0000256" key="4">
    <source>
        <dbReference type="ARBA" id="ARBA00022801"/>
    </source>
</evidence>
<evidence type="ECO:0000256" key="8">
    <source>
        <dbReference type="ARBA" id="ARBA00023125"/>
    </source>
</evidence>
<evidence type="ECO:0000313" key="13">
    <source>
        <dbReference type="EMBL" id="GAN36969.1"/>
    </source>
</evidence>
<dbReference type="HAMAP" id="MF_01453">
    <property type="entry name" value="AddB_type2"/>
    <property type="match status" value="1"/>
</dbReference>
<dbReference type="Proteomes" id="UP000032552">
    <property type="component" value="Unassembled WGS sequence"/>
</dbReference>
<feature type="domain" description="ATP-dependent helicase/deoxyribonuclease subunit B N-terminal" evidence="12">
    <location>
        <begin position="5"/>
        <end position="282"/>
    </location>
</feature>
<keyword evidence="9 10" id="KW-0234">DNA repair</keyword>
<dbReference type="EMBL" id="BAYM01000090">
    <property type="protein sequence ID" value="GAN36969.1"/>
    <property type="molecule type" value="Genomic_DNA"/>
</dbReference>
<keyword evidence="8 10" id="KW-0238">DNA-binding</keyword>
<organism evidence="13 14">
    <name type="scientific">Lacticaseibacillus paracasei NRIC 0644</name>
    <dbReference type="NCBI Taxonomy" id="1435038"/>
    <lineage>
        <taxon>Bacteria</taxon>
        <taxon>Bacillati</taxon>
        <taxon>Bacillota</taxon>
        <taxon>Bacilli</taxon>
        <taxon>Lactobacillales</taxon>
        <taxon>Lactobacillaceae</taxon>
        <taxon>Lacticaseibacillus</taxon>
    </lineage>
</organism>
<comment type="cofactor">
    <cofactor evidence="10">
        <name>Mg(2+)</name>
        <dbReference type="ChEBI" id="CHEBI:18420"/>
    </cofactor>
</comment>
<name>A0A0C9PXQ6_LACPA</name>
<feature type="domain" description="PD-(D/E)XK endonuclease-like" evidence="11">
    <location>
        <begin position="793"/>
        <end position="1037"/>
    </location>
</feature>
<keyword evidence="5 10" id="KW-0347">Helicase</keyword>
<comment type="caution">
    <text evidence="13">The sequence shown here is derived from an EMBL/GenBank/DDBJ whole genome shotgun (WGS) entry which is preliminary data.</text>
</comment>
<protein>
    <recommendedName>
        <fullName evidence="10">ATP-dependent helicase/deoxyribonuclease subunit B</fullName>
        <ecNumber evidence="10">3.1.-.-</ecNumber>
    </recommendedName>
    <alternativeName>
        <fullName evidence="10">ATP-dependent helicase/nuclease subunit RexB</fullName>
    </alternativeName>
</protein>
<gene>
    <name evidence="10" type="primary">rexB</name>
    <name evidence="13" type="ORF">LC0644_1558</name>
</gene>
<dbReference type="InterPro" id="IPR049035">
    <property type="entry name" value="ADDB_N"/>
</dbReference>
<dbReference type="GO" id="GO:0005524">
    <property type="term" value="F:ATP binding"/>
    <property type="evidence" value="ECO:0007669"/>
    <property type="project" value="UniProtKB-UniRule"/>
</dbReference>
<dbReference type="PANTHER" id="PTHR30591:SF1">
    <property type="entry name" value="RECBCD ENZYME SUBUNIT RECC"/>
    <property type="match status" value="1"/>
</dbReference>
<dbReference type="AlphaFoldDB" id="A0A0C9PXQ6"/>
<evidence type="ECO:0000256" key="9">
    <source>
        <dbReference type="ARBA" id="ARBA00023204"/>
    </source>
</evidence>
<dbReference type="GO" id="GO:0003690">
    <property type="term" value="F:double-stranded DNA binding"/>
    <property type="evidence" value="ECO:0007669"/>
    <property type="project" value="UniProtKB-UniRule"/>
</dbReference>
<dbReference type="RefSeq" id="WP_013245762.1">
    <property type="nucleotide sequence ID" value="NZ_BAYM01000090.1"/>
</dbReference>
<comment type="similarity">
    <text evidence="10">Belongs to the helicase family. AddB/RexB type 2 subfamily.</text>
</comment>
<dbReference type="InterPro" id="IPR011604">
    <property type="entry name" value="PDDEXK-like_dom_sf"/>
</dbReference>
<dbReference type="GO" id="GO:0004386">
    <property type="term" value="F:helicase activity"/>
    <property type="evidence" value="ECO:0007669"/>
    <property type="project" value="UniProtKB-KW"/>
</dbReference>
<dbReference type="Pfam" id="PF21445">
    <property type="entry name" value="ADDB_N"/>
    <property type="match status" value="1"/>
</dbReference>
<evidence type="ECO:0000259" key="12">
    <source>
        <dbReference type="Pfam" id="PF21445"/>
    </source>
</evidence>
<accession>A0A0C9PXQ6</accession>
<evidence type="ECO:0000256" key="3">
    <source>
        <dbReference type="ARBA" id="ARBA00022763"/>
    </source>
</evidence>
<keyword evidence="4 10" id="KW-0378">Hydrolase</keyword>